<organism evidence="3 4">
    <name type="scientific">Hydrogenophaga palleronii</name>
    <dbReference type="NCBI Taxonomy" id="65655"/>
    <lineage>
        <taxon>Bacteria</taxon>
        <taxon>Pseudomonadati</taxon>
        <taxon>Pseudomonadota</taxon>
        <taxon>Betaproteobacteria</taxon>
        <taxon>Burkholderiales</taxon>
        <taxon>Comamonadaceae</taxon>
        <taxon>Hydrogenophaga</taxon>
    </lineage>
</organism>
<dbReference type="PIRSF" id="PIRSF017082">
    <property type="entry name" value="YflP"/>
    <property type="match status" value="1"/>
</dbReference>
<feature type="signal peptide" evidence="2">
    <location>
        <begin position="1"/>
        <end position="27"/>
    </location>
</feature>
<proteinExistence type="inferred from homology"/>
<comment type="similarity">
    <text evidence="1">Belongs to the UPF0065 (bug) family.</text>
</comment>
<dbReference type="InterPro" id="IPR042100">
    <property type="entry name" value="Bug_dom1"/>
</dbReference>
<dbReference type="RefSeq" id="WP_310312373.1">
    <property type="nucleotide sequence ID" value="NZ_JAVDWU010000002.1"/>
</dbReference>
<accession>A0ABU1WIE7</accession>
<gene>
    <name evidence="3" type="ORF">J2W49_000982</name>
</gene>
<evidence type="ECO:0000313" key="4">
    <source>
        <dbReference type="Proteomes" id="UP001265700"/>
    </source>
</evidence>
<dbReference type="Proteomes" id="UP001265700">
    <property type="component" value="Unassembled WGS sequence"/>
</dbReference>
<keyword evidence="3" id="KW-0675">Receptor</keyword>
<sequence length="327" mass="34866">MKTSKRQFMLTAAAIGLLAMATTSVQAQTWPQRPIRVVVTFAPGGSSDIVARLIQPGLQEKLGQPVIVENKPGGGSTIGGYEVAKAAPDGYTLLLSNTAPISISPFMLDKPTYDPIKSFTHIAYIGSVPNVFVVHPSVPARTLPELVKWIKVQSKPVNYGSGGVGSIGHIVGEMFKQQQGLNMEHVPYRGSGPMHSDLLGGTLQFAVDTLTQNVPYMKDKRLNGLAVTSRARMPLAPDVPTVGEAGFATLLAENFLGVSAPAGVPQEVIDKVHKAVSEVIMQPTILKRFEEMGIAVDKMSQPEFAAFVDKQVADWGPAVKATGAKLN</sequence>
<dbReference type="PROSITE" id="PS51318">
    <property type="entry name" value="TAT"/>
    <property type="match status" value="1"/>
</dbReference>
<dbReference type="Gene3D" id="3.40.190.10">
    <property type="entry name" value="Periplasmic binding protein-like II"/>
    <property type="match status" value="1"/>
</dbReference>
<evidence type="ECO:0000256" key="1">
    <source>
        <dbReference type="ARBA" id="ARBA00006987"/>
    </source>
</evidence>
<keyword evidence="2" id="KW-0732">Signal</keyword>
<dbReference type="EMBL" id="JAVDWU010000002">
    <property type="protein sequence ID" value="MDR7149033.1"/>
    <property type="molecule type" value="Genomic_DNA"/>
</dbReference>
<dbReference type="PANTHER" id="PTHR42928">
    <property type="entry name" value="TRICARBOXYLATE-BINDING PROTEIN"/>
    <property type="match status" value="1"/>
</dbReference>
<evidence type="ECO:0000313" key="3">
    <source>
        <dbReference type="EMBL" id="MDR7149033.1"/>
    </source>
</evidence>
<dbReference type="Gene3D" id="3.40.190.150">
    <property type="entry name" value="Bordetella uptake gene, domain 1"/>
    <property type="match status" value="1"/>
</dbReference>
<dbReference type="CDD" id="cd07012">
    <property type="entry name" value="PBP2_Bug_TTT"/>
    <property type="match status" value="1"/>
</dbReference>
<keyword evidence="4" id="KW-1185">Reference proteome</keyword>
<protein>
    <submittedName>
        <fullName evidence="3">Tripartite-type tricarboxylate transporter receptor subunit TctC</fullName>
    </submittedName>
</protein>
<feature type="chain" id="PRO_5046510635" evidence="2">
    <location>
        <begin position="28"/>
        <end position="327"/>
    </location>
</feature>
<dbReference type="Pfam" id="PF03401">
    <property type="entry name" value="TctC"/>
    <property type="match status" value="1"/>
</dbReference>
<dbReference type="PANTHER" id="PTHR42928:SF5">
    <property type="entry name" value="BLR1237 PROTEIN"/>
    <property type="match status" value="1"/>
</dbReference>
<reference evidence="3 4" key="1">
    <citation type="submission" date="2023-07" db="EMBL/GenBank/DDBJ databases">
        <title>Sorghum-associated microbial communities from plants grown in Nebraska, USA.</title>
        <authorList>
            <person name="Schachtman D."/>
        </authorList>
    </citation>
    <scope>NUCLEOTIDE SEQUENCE [LARGE SCALE GENOMIC DNA]</scope>
    <source>
        <strain evidence="3 4">4249</strain>
    </source>
</reference>
<name>A0ABU1WIE7_9BURK</name>
<dbReference type="InterPro" id="IPR006311">
    <property type="entry name" value="TAT_signal"/>
</dbReference>
<evidence type="ECO:0000256" key="2">
    <source>
        <dbReference type="SAM" id="SignalP"/>
    </source>
</evidence>
<comment type="caution">
    <text evidence="3">The sequence shown here is derived from an EMBL/GenBank/DDBJ whole genome shotgun (WGS) entry which is preliminary data.</text>
</comment>
<dbReference type="SUPFAM" id="SSF53850">
    <property type="entry name" value="Periplasmic binding protein-like II"/>
    <property type="match status" value="1"/>
</dbReference>
<dbReference type="InterPro" id="IPR005064">
    <property type="entry name" value="BUG"/>
</dbReference>